<dbReference type="NCBIfam" id="TIGR00143">
    <property type="entry name" value="hypF"/>
    <property type="match status" value="1"/>
</dbReference>
<dbReference type="Gene3D" id="3.90.870.30">
    <property type="match status" value="1"/>
</dbReference>
<organism evidence="3 4">
    <name type="scientific">Mesosutterella multiformis</name>
    <dbReference type="NCBI Taxonomy" id="2259133"/>
    <lineage>
        <taxon>Bacteria</taxon>
        <taxon>Pseudomonadati</taxon>
        <taxon>Pseudomonadota</taxon>
        <taxon>Betaproteobacteria</taxon>
        <taxon>Burkholderiales</taxon>
        <taxon>Sutterellaceae</taxon>
        <taxon>Mesosutterella</taxon>
    </lineage>
</organism>
<dbReference type="Gene3D" id="3.30.420.360">
    <property type="match status" value="1"/>
</dbReference>
<dbReference type="Gene3D" id="3.30.420.40">
    <property type="match status" value="1"/>
</dbReference>
<dbReference type="InterPro" id="IPR004421">
    <property type="entry name" value="Carbamoyltransferase_HypF"/>
</dbReference>
<dbReference type="InterPro" id="IPR017945">
    <property type="entry name" value="DHBP_synth_RibB-like_a/b_dom"/>
</dbReference>
<feature type="domain" description="YrdC-like" evidence="2">
    <location>
        <begin position="86"/>
        <end position="287"/>
    </location>
</feature>
<evidence type="ECO:0000313" key="4">
    <source>
        <dbReference type="Proteomes" id="UP000266091"/>
    </source>
</evidence>
<dbReference type="Pfam" id="PF22521">
    <property type="entry name" value="HypF_C_2"/>
    <property type="match status" value="1"/>
</dbReference>
<gene>
    <name evidence="3" type="primary">hypF</name>
    <name evidence="3" type="ORF">MESMUL_11130</name>
</gene>
<protein>
    <submittedName>
        <fullName evidence="3">Carbamoyltransferase HypF</fullName>
    </submittedName>
</protein>
<keyword evidence="3" id="KW-0808">Transferase</keyword>
<dbReference type="GO" id="GO:0008270">
    <property type="term" value="F:zinc ion binding"/>
    <property type="evidence" value="ECO:0007669"/>
    <property type="project" value="InterPro"/>
</dbReference>
<dbReference type="GO" id="GO:0003725">
    <property type="term" value="F:double-stranded RNA binding"/>
    <property type="evidence" value="ECO:0007669"/>
    <property type="project" value="InterPro"/>
</dbReference>
<dbReference type="InterPro" id="IPR051060">
    <property type="entry name" value="Carbamoyltrans_HypF-like"/>
</dbReference>
<dbReference type="Pfam" id="PF07503">
    <property type="entry name" value="zf-HYPF"/>
    <property type="match status" value="2"/>
</dbReference>
<sequence length="668" mass="72327">MFTPGNRRYRYAFTNCTHCGPRFTITRHLPYDRPQTSMAPFKMCPECLKEYRDPLDRRFHAQPNACPVCGPKLMLWKNTGETVETDDPIRDAVKLLKEGRILAVKGLGGFHLVCDAANAEAVHLLRARKRRDEKPLAVMCANTVSASRLVTLSDLERETLESIARPIVLAKKTPLCDTELEGVAPGLTELGVMLPYTPVHLLLFHEAAGRPDGVEWLDSRVLPWTLVMTSANPGGEPLVIGNEEALQRLGGIADFILANNREILVRCDDSVVRVVADKPRMVRRARGYTPEAVPLAFDSPSVLATGPGLKVTACLTRGSEAFLSQHIGDLGNASSCEALELAVKHLEAVLEITPELVAHDLHPDFFSTRLAHRIELERGIPAYAVQHHRAHIGAVMAEYCITGPARGIALDGVGLGTDGKAWGGEMLHLTPTGFTREAHLLALPLPGGDRAAREPWRMASSVLEALGRGDEIAERFREIPNSGMIRKVIANSRLSGVTTAMGRWFDAASALLGLCLTQHDEATAAMRLESAAEGKTPREFGKLWEILPDGSLSLLPLMAMLADTPHDPDAVSQASADFHEGVARALSDWILQLTGPDEADLPLCLSGGCFLNRRMTVRLISLLGRAGIHPLLSSAVPPGDGGVALGQAWLAALARREGVLDGGDRVSP</sequence>
<dbReference type="EMBL" id="BGZJ01000001">
    <property type="protein sequence ID" value="GBO93759.1"/>
    <property type="molecule type" value="Genomic_DNA"/>
</dbReference>
<dbReference type="InterPro" id="IPR041440">
    <property type="entry name" value="HypF_C"/>
</dbReference>
<dbReference type="GO" id="GO:0051604">
    <property type="term" value="P:protein maturation"/>
    <property type="evidence" value="ECO:0007669"/>
    <property type="project" value="TreeGrafter"/>
</dbReference>
<evidence type="ECO:0000313" key="3">
    <source>
        <dbReference type="EMBL" id="GBO93759.1"/>
    </source>
</evidence>
<dbReference type="Proteomes" id="UP000266091">
    <property type="component" value="Unassembled WGS sequence"/>
</dbReference>
<evidence type="ECO:0000256" key="1">
    <source>
        <dbReference type="ARBA" id="ARBA00008097"/>
    </source>
</evidence>
<accession>A0A388SE75</accession>
<reference evidence="3 4" key="1">
    <citation type="journal article" date="2018" name="Int. J. Syst. Evol. Microbiol.">
        <title>Mesosutterella multiformis gen. nov., sp. nov., a member of the family Sutterellaceae and Sutterella megalosphaeroides sp. nov., isolated from human faeces.</title>
        <authorList>
            <person name="Sakamoto M."/>
            <person name="Ikeyama N."/>
            <person name="Kunihiro T."/>
            <person name="Iino T."/>
            <person name="Yuki M."/>
            <person name="Ohkuma M."/>
        </authorList>
    </citation>
    <scope>NUCLEOTIDE SEQUENCE [LARGE SCALE GENOMIC DNA]</scope>
    <source>
        <strain evidence="3 4">4NBBH2</strain>
    </source>
</reference>
<dbReference type="SUPFAM" id="SSF55821">
    <property type="entry name" value="YrdC/RibB"/>
    <property type="match status" value="1"/>
</dbReference>
<keyword evidence="4" id="KW-1185">Reference proteome</keyword>
<comment type="caution">
    <text evidence="3">The sequence shown here is derived from an EMBL/GenBank/DDBJ whole genome shotgun (WGS) entry which is preliminary data.</text>
</comment>
<dbReference type="PANTHER" id="PTHR42959:SF1">
    <property type="entry name" value="CARBAMOYLTRANSFERASE HYPF"/>
    <property type="match status" value="1"/>
</dbReference>
<dbReference type="InterPro" id="IPR011125">
    <property type="entry name" value="Znf_HypF"/>
</dbReference>
<dbReference type="PROSITE" id="PS51163">
    <property type="entry name" value="YRDC"/>
    <property type="match status" value="1"/>
</dbReference>
<proteinExistence type="inferred from homology"/>
<dbReference type="InterPro" id="IPR055128">
    <property type="entry name" value="HypF_C_2"/>
</dbReference>
<evidence type="ECO:0000259" key="2">
    <source>
        <dbReference type="PROSITE" id="PS51163"/>
    </source>
</evidence>
<name>A0A388SE75_9BURK</name>
<dbReference type="Pfam" id="PF01300">
    <property type="entry name" value="Sua5_yciO_yrdC"/>
    <property type="match status" value="1"/>
</dbReference>
<dbReference type="Gene3D" id="3.30.110.120">
    <property type="match status" value="1"/>
</dbReference>
<comment type="similarity">
    <text evidence="1">Belongs to the carbamoyltransferase HypF family.</text>
</comment>
<dbReference type="GO" id="GO:0016743">
    <property type="term" value="F:carboxyl- or carbamoyltransferase activity"/>
    <property type="evidence" value="ECO:0007669"/>
    <property type="project" value="InterPro"/>
</dbReference>
<dbReference type="PANTHER" id="PTHR42959">
    <property type="entry name" value="CARBAMOYLTRANSFERASE"/>
    <property type="match status" value="1"/>
</dbReference>
<dbReference type="InterPro" id="IPR006070">
    <property type="entry name" value="Sua5-like_dom"/>
</dbReference>
<dbReference type="Pfam" id="PF17788">
    <property type="entry name" value="HypF_C"/>
    <property type="match status" value="1"/>
</dbReference>
<dbReference type="AlphaFoldDB" id="A0A388SE75"/>